<dbReference type="STRING" id="1005057.BUAMB_318"/>
<evidence type="ECO:0000256" key="5">
    <source>
        <dbReference type="RuleBase" id="RU362076"/>
    </source>
</evidence>
<organism evidence="8 9">
    <name type="scientific">Buchnera aphidicola str. Ua</name>
    <name type="common">Uroleucon ambrosiae</name>
    <dbReference type="NCBI Taxonomy" id="1005057"/>
    <lineage>
        <taxon>Bacteria</taxon>
        <taxon>Pseudomonadati</taxon>
        <taxon>Pseudomonadota</taxon>
        <taxon>Gammaproteobacteria</taxon>
        <taxon>Enterobacterales</taxon>
        <taxon>Erwiniaceae</taxon>
        <taxon>Buchnera</taxon>
    </lineage>
</organism>
<dbReference type="Pfam" id="PF13860">
    <property type="entry name" value="FlgD_ig"/>
    <property type="match status" value="1"/>
</dbReference>
<evidence type="ECO:0000313" key="8">
    <source>
        <dbReference type="EMBL" id="AEO08130.1"/>
    </source>
</evidence>
<dbReference type="RefSeq" id="WP_014500034.1">
    <property type="nucleotide sequence ID" value="NC_017259.1"/>
</dbReference>
<comment type="function">
    <text evidence="4 5">Required for flagellar hook formation. May act as a scaffolding protein.</text>
</comment>
<dbReference type="AlphaFoldDB" id="G2LPJ3"/>
<evidence type="ECO:0000259" key="6">
    <source>
        <dbReference type="Pfam" id="PF13860"/>
    </source>
</evidence>
<sequence length="229" mass="25640">MSTIHINQPINNHFIQPNHDFPKNSTDPSNPLNLQKNFLTLLITQIQNQDPTNPIKNTELTSQLAQINTANGIEKLNNAANKVSNQINSMTNIQLNSLIGHHVMTPSHQIIHTENIPTKFGIELISHATSIKINILDKNNKILYEKIIKDQEPGIYNFLWDGKDLNNNIMQTGKYYITATAKNNNQNVPVETLSESLVNSIITSSTNDSIIDLGPAGNIKLFDIREILT</sequence>
<dbReference type="Gene3D" id="2.60.40.4070">
    <property type="match status" value="1"/>
</dbReference>
<dbReference type="KEGG" id="buh:BUAMB_318"/>
<dbReference type="PATRIC" id="fig|1005057.4.peg.304"/>
<dbReference type="Proteomes" id="UP000006139">
    <property type="component" value="Chromosome"/>
</dbReference>
<evidence type="ECO:0000256" key="4">
    <source>
        <dbReference type="ARBA" id="ARBA00024746"/>
    </source>
</evidence>
<evidence type="ECO:0000256" key="3">
    <source>
        <dbReference type="ARBA" id="ARBA00022795"/>
    </source>
</evidence>
<evidence type="ECO:0000259" key="7">
    <source>
        <dbReference type="Pfam" id="PF13861"/>
    </source>
</evidence>
<evidence type="ECO:0000313" key="9">
    <source>
        <dbReference type="Proteomes" id="UP000006139"/>
    </source>
</evidence>
<dbReference type="Pfam" id="PF13861">
    <property type="entry name" value="FLgD_tudor"/>
    <property type="match status" value="1"/>
</dbReference>
<accession>G2LPJ3</accession>
<gene>
    <name evidence="8" type="primary">flgD</name>
    <name evidence="8" type="ORF">BUAMB_318</name>
</gene>
<dbReference type="Pfam" id="PF03963">
    <property type="entry name" value="FlgD"/>
    <property type="match status" value="1"/>
</dbReference>
<evidence type="ECO:0000256" key="1">
    <source>
        <dbReference type="ARBA" id="ARBA00010577"/>
    </source>
</evidence>
<keyword evidence="3 5" id="KW-1005">Bacterial flagellum biogenesis</keyword>
<comment type="similarity">
    <text evidence="1 5">Belongs to the FlgD family.</text>
</comment>
<reference evidence="8 9" key="1">
    <citation type="journal article" date="2011" name="PLoS Genet.">
        <title>Sequence conservation and functional constraint on intergenic spacers in reduced genomes of the obligate symbiont buchnera.</title>
        <authorList>
            <person name="Degnan P.H."/>
            <person name="Ochman H."/>
            <person name="Moran N.A."/>
        </authorList>
    </citation>
    <scope>NUCLEOTIDE SEQUENCE [LARGE SCALE GENOMIC DNA]</scope>
    <source>
        <strain evidence="8 9">Ua</strain>
    </source>
</reference>
<dbReference type="eggNOG" id="COG1843">
    <property type="taxonomic scope" value="Bacteria"/>
</dbReference>
<dbReference type="InterPro" id="IPR005648">
    <property type="entry name" value="FlgD"/>
</dbReference>
<dbReference type="GO" id="GO:0044781">
    <property type="term" value="P:bacterial-type flagellum organization"/>
    <property type="evidence" value="ECO:0007669"/>
    <property type="project" value="UniProtKB-UniRule"/>
</dbReference>
<dbReference type="InterPro" id="IPR025963">
    <property type="entry name" value="FLgD_Tudor"/>
</dbReference>
<proteinExistence type="inferred from homology"/>
<dbReference type="InterPro" id="IPR025965">
    <property type="entry name" value="FlgD/Vpr_Ig-like"/>
</dbReference>
<name>G2LPJ3_BUCUM</name>
<evidence type="ECO:0000256" key="2">
    <source>
        <dbReference type="ARBA" id="ARBA00016013"/>
    </source>
</evidence>
<dbReference type="HOGENOM" id="CLU_047535_0_0_6"/>
<protein>
    <recommendedName>
        <fullName evidence="2 5">Basal-body rod modification protein FlgD</fullName>
    </recommendedName>
</protein>
<feature type="domain" description="FlgD Tudor-like" evidence="7">
    <location>
        <begin position="94"/>
        <end position="225"/>
    </location>
</feature>
<dbReference type="OrthoDB" id="9785233at2"/>
<feature type="domain" description="FlgD/Vpr Ig-like" evidence="6">
    <location>
        <begin position="115"/>
        <end position="184"/>
    </location>
</feature>
<dbReference type="Gene3D" id="2.30.30.910">
    <property type="match status" value="1"/>
</dbReference>
<dbReference type="EMBL" id="CP002648">
    <property type="protein sequence ID" value="AEO08130.1"/>
    <property type="molecule type" value="Genomic_DNA"/>
</dbReference>